<feature type="domain" description="Bacterial Ig" evidence="2">
    <location>
        <begin position="49"/>
        <end position="131"/>
    </location>
</feature>
<evidence type="ECO:0000313" key="4">
    <source>
        <dbReference type="Proteomes" id="UP000283576"/>
    </source>
</evidence>
<dbReference type="AlphaFoldDB" id="A0A418HK90"/>
<dbReference type="EMBL" id="QXRZ01000130">
    <property type="protein sequence ID" value="RIL40156.1"/>
    <property type="molecule type" value="Genomic_DNA"/>
</dbReference>
<dbReference type="Gene3D" id="2.60.40.10">
    <property type="entry name" value="Immunoglobulins"/>
    <property type="match status" value="1"/>
</dbReference>
<name>A0A418HK90_STAGA</name>
<feature type="region of interest" description="Disordered" evidence="1">
    <location>
        <begin position="1"/>
        <end position="75"/>
    </location>
</feature>
<reference evidence="3 4" key="1">
    <citation type="journal article" date="2016" name="Front. Microbiol.">
        <title>Comprehensive Phylogenetic Analysis of Bovine Non-aureus Staphylococci Species Based on Whole-Genome Sequencing.</title>
        <authorList>
            <person name="Naushad S."/>
            <person name="Barkema H.W."/>
            <person name="Luby C."/>
            <person name="Condas L.A."/>
            <person name="Nobrega D.B."/>
            <person name="Carson D.A."/>
            <person name="De Buck J."/>
        </authorList>
    </citation>
    <scope>NUCLEOTIDE SEQUENCE [LARGE SCALE GENOMIC DNA]</scope>
    <source>
        <strain evidence="3 4">SNUC 1388</strain>
    </source>
</reference>
<evidence type="ECO:0000256" key="1">
    <source>
        <dbReference type="SAM" id="MobiDB-lite"/>
    </source>
</evidence>
<dbReference type="NCBIfam" id="NF033510">
    <property type="entry name" value="Ca_tandemer"/>
    <property type="match status" value="1"/>
</dbReference>
<dbReference type="RefSeq" id="WP_259335739.1">
    <property type="nucleotide sequence ID" value="NZ_QXRZ01000130.1"/>
</dbReference>
<evidence type="ECO:0000313" key="3">
    <source>
        <dbReference type="EMBL" id="RIL40156.1"/>
    </source>
</evidence>
<feature type="compositionally biased region" description="Basic and acidic residues" evidence="1">
    <location>
        <begin position="35"/>
        <end position="45"/>
    </location>
</feature>
<accession>A0A418HK90</accession>
<gene>
    <name evidence="3" type="ORF">BUZ01_14680</name>
</gene>
<dbReference type="InterPro" id="IPR041498">
    <property type="entry name" value="Big_6"/>
</dbReference>
<feature type="compositionally biased region" description="Polar residues" evidence="1">
    <location>
        <begin position="55"/>
        <end position="66"/>
    </location>
</feature>
<dbReference type="InterPro" id="IPR013783">
    <property type="entry name" value="Ig-like_fold"/>
</dbReference>
<feature type="compositionally biased region" description="Polar residues" evidence="1">
    <location>
        <begin position="25"/>
        <end position="34"/>
    </location>
</feature>
<protein>
    <submittedName>
        <fullName evidence="3">Cell wall protein</fullName>
    </submittedName>
</protein>
<comment type="caution">
    <text evidence="3">The sequence shown here is derived from an EMBL/GenBank/DDBJ whole genome shotgun (WGS) entry which is preliminary data.</text>
</comment>
<organism evidence="3 4">
    <name type="scientific">Staphylococcus gallinarum</name>
    <dbReference type="NCBI Taxonomy" id="1293"/>
    <lineage>
        <taxon>Bacteria</taxon>
        <taxon>Bacillati</taxon>
        <taxon>Bacillota</taxon>
        <taxon>Bacilli</taxon>
        <taxon>Bacillales</taxon>
        <taxon>Staphylococcaceae</taxon>
        <taxon>Staphylococcus</taxon>
    </lineage>
</organism>
<feature type="compositionally biased region" description="Polar residues" evidence="1">
    <location>
        <begin position="112"/>
        <end position="123"/>
    </location>
</feature>
<dbReference type="Proteomes" id="UP000283576">
    <property type="component" value="Unassembled WGS sequence"/>
</dbReference>
<sequence length="140" mass="14431">VADDQGNYTIDLPGNKKFNGGEQLKVTSTDPSGNKSDEKVIDVKDATPPVAPTVSEVTSESTQITGTGEPGTTVKVELPDGTELTGVADDQGNYGIDIPANQKFRGGEQLKVTSTDASGNKSTAAIVEVKDTTPPVAPTV</sequence>
<dbReference type="Pfam" id="PF17936">
    <property type="entry name" value="Big_6"/>
    <property type="match status" value="1"/>
</dbReference>
<evidence type="ECO:0000259" key="2">
    <source>
        <dbReference type="Pfam" id="PF17936"/>
    </source>
</evidence>
<proteinExistence type="predicted"/>
<feature type="non-terminal residue" evidence="3">
    <location>
        <position position="140"/>
    </location>
</feature>
<feature type="region of interest" description="Disordered" evidence="1">
    <location>
        <begin position="112"/>
        <end position="140"/>
    </location>
</feature>
<feature type="non-terminal residue" evidence="3">
    <location>
        <position position="1"/>
    </location>
</feature>